<dbReference type="EMBL" id="BMMX01000001">
    <property type="protein sequence ID" value="GGK77586.1"/>
    <property type="molecule type" value="Genomic_DNA"/>
</dbReference>
<evidence type="ECO:0000313" key="1">
    <source>
        <dbReference type="EMBL" id="GGK77586.1"/>
    </source>
</evidence>
<gene>
    <name evidence="1" type="ORF">GCM10012284_09460</name>
</gene>
<keyword evidence="2" id="KW-1185">Reference proteome</keyword>
<dbReference type="Proteomes" id="UP000656042">
    <property type="component" value="Unassembled WGS sequence"/>
</dbReference>
<protein>
    <recommendedName>
        <fullName evidence="3">WXG100 family type VII secretion target</fullName>
    </recommendedName>
</protein>
<reference evidence="1" key="2">
    <citation type="submission" date="2020-09" db="EMBL/GenBank/DDBJ databases">
        <authorList>
            <person name="Sun Q."/>
            <person name="Zhou Y."/>
        </authorList>
    </citation>
    <scope>NUCLEOTIDE SEQUENCE</scope>
    <source>
        <strain evidence="1">CGMCC 4.7299</strain>
    </source>
</reference>
<evidence type="ECO:0008006" key="3">
    <source>
        <dbReference type="Google" id="ProtNLM"/>
    </source>
</evidence>
<organism evidence="1 2">
    <name type="scientific">Mangrovihabitans endophyticus</name>
    <dbReference type="NCBI Taxonomy" id="1751298"/>
    <lineage>
        <taxon>Bacteria</taxon>
        <taxon>Bacillati</taxon>
        <taxon>Actinomycetota</taxon>
        <taxon>Actinomycetes</taxon>
        <taxon>Micromonosporales</taxon>
        <taxon>Micromonosporaceae</taxon>
        <taxon>Mangrovihabitans</taxon>
    </lineage>
</organism>
<dbReference type="RefSeq" id="WP_189077732.1">
    <property type="nucleotide sequence ID" value="NZ_BMMX01000001.1"/>
</dbReference>
<dbReference type="AlphaFoldDB" id="A0A8J3BTQ9"/>
<evidence type="ECO:0000313" key="2">
    <source>
        <dbReference type="Proteomes" id="UP000656042"/>
    </source>
</evidence>
<name>A0A8J3BTQ9_9ACTN</name>
<accession>A0A8J3BTQ9</accession>
<comment type="caution">
    <text evidence="1">The sequence shown here is derived from an EMBL/GenBank/DDBJ whole genome shotgun (WGS) entry which is preliminary data.</text>
</comment>
<proteinExistence type="predicted"/>
<sequence>MGAGFEISVSDVVRVAGQLERLFSDFDGSTMDLGRLMIPSGCYGQVGSTAAASSASAQNQLALTLKALSTVLREINRRVQASAQGYHADDQRIAAVWAQMSRVADDERGVLSRSIGG</sequence>
<reference evidence="1" key="1">
    <citation type="journal article" date="2014" name="Int. J. Syst. Evol. Microbiol.">
        <title>Complete genome sequence of Corynebacterium casei LMG S-19264T (=DSM 44701T), isolated from a smear-ripened cheese.</title>
        <authorList>
            <consortium name="US DOE Joint Genome Institute (JGI-PGF)"/>
            <person name="Walter F."/>
            <person name="Albersmeier A."/>
            <person name="Kalinowski J."/>
            <person name="Ruckert C."/>
        </authorList>
    </citation>
    <scope>NUCLEOTIDE SEQUENCE</scope>
    <source>
        <strain evidence="1">CGMCC 4.7299</strain>
    </source>
</reference>